<dbReference type="GO" id="GO:0007157">
    <property type="term" value="P:heterophilic cell-cell adhesion via plasma membrane cell adhesion molecules"/>
    <property type="evidence" value="ECO:0007669"/>
    <property type="project" value="UniProtKB-ARBA"/>
</dbReference>
<dbReference type="GO" id="GO:0009897">
    <property type="term" value="C:external side of plasma membrane"/>
    <property type="evidence" value="ECO:0007669"/>
    <property type="project" value="TreeGrafter"/>
</dbReference>
<reference evidence="16" key="1">
    <citation type="submission" date="2025-08" db="UniProtKB">
        <authorList>
            <consortium name="RefSeq"/>
        </authorList>
    </citation>
    <scope>IDENTIFICATION</scope>
</reference>
<dbReference type="InterPro" id="IPR013517">
    <property type="entry name" value="FG-GAP"/>
</dbReference>
<keyword evidence="4" id="KW-0732">Signal</keyword>
<dbReference type="GeneID" id="105427015"/>
<dbReference type="Gene3D" id="2.60.40.1530">
    <property type="entry name" value="ntegrin, alpha v. Chain A, domain 4"/>
    <property type="match status" value="1"/>
</dbReference>
<dbReference type="Gene3D" id="2.60.40.1510">
    <property type="entry name" value="ntegrin, alpha v. Chain A, domain 3"/>
    <property type="match status" value="1"/>
</dbReference>
<dbReference type="PRINTS" id="PR01185">
    <property type="entry name" value="INTEGRINA"/>
</dbReference>
<keyword evidence="7 13" id="KW-1133">Transmembrane helix</keyword>
<dbReference type="SUPFAM" id="SSF69318">
    <property type="entry name" value="Integrin alpha N-terminal domain"/>
    <property type="match status" value="1"/>
</dbReference>
<dbReference type="GO" id="GO:0007229">
    <property type="term" value="P:integrin-mediated signaling pathway"/>
    <property type="evidence" value="ECO:0007669"/>
    <property type="project" value="UniProtKB-KW"/>
</dbReference>
<dbReference type="InterPro" id="IPR032695">
    <property type="entry name" value="Integrin_dom_sf"/>
</dbReference>
<feature type="transmembrane region" description="Helical" evidence="13">
    <location>
        <begin position="1011"/>
        <end position="1031"/>
    </location>
</feature>
<dbReference type="PROSITE" id="PS51470">
    <property type="entry name" value="FG_GAP"/>
    <property type="match status" value="3"/>
</dbReference>
<protein>
    <submittedName>
        <fullName evidence="16">Integrin alpha-8-like isoform X1</fullName>
    </submittedName>
</protein>
<dbReference type="AlphaFoldDB" id="A0A6I9WXY4"/>
<dbReference type="Pfam" id="PF20805">
    <property type="entry name" value="Integrin_A_Ig_2"/>
    <property type="match status" value="1"/>
</dbReference>
<evidence type="ECO:0000259" key="14">
    <source>
        <dbReference type="Pfam" id="PF20805"/>
    </source>
</evidence>
<dbReference type="SUPFAM" id="SSF69179">
    <property type="entry name" value="Integrin domains"/>
    <property type="match status" value="2"/>
</dbReference>
<evidence type="ECO:0000256" key="11">
    <source>
        <dbReference type="ARBA" id="ARBA00023180"/>
    </source>
</evidence>
<dbReference type="GO" id="GO:0005178">
    <property type="term" value="F:integrin binding"/>
    <property type="evidence" value="ECO:0007669"/>
    <property type="project" value="TreeGrafter"/>
</dbReference>
<dbReference type="RefSeq" id="XP_011636834.1">
    <property type="nucleotide sequence ID" value="XM_011638532.1"/>
</dbReference>
<dbReference type="OrthoDB" id="5573735at2759"/>
<keyword evidence="3 13" id="KW-0812">Transmembrane</keyword>
<keyword evidence="15" id="KW-1185">Reference proteome</keyword>
<dbReference type="PANTHER" id="PTHR23220">
    <property type="entry name" value="INTEGRIN ALPHA"/>
    <property type="match status" value="1"/>
</dbReference>
<dbReference type="Gene3D" id="2.130.10.130">
    <property type="entry name" value="Integrin alpha, N-terminal"/>
    <property type="match status" value="1"/>
</dbReference>
<proteinExistence type="inferred from homology"/>
<evidence type="ECO:0000313" key="15">
    <source>
        <dbReference type="Proteomes" id="UP000504615"/>
    </source>
</evidence>
<name>A0A6I9WXY4_9HYME</name>
<comment type="similarity">
    <text evidence="2 13">Belongs to the integrin alpha chain family.</text>
</comment>
<dbReference type="Pfam" id="PF01839">
    <property type="entry name" value="FG-GAP"/>
    <property type="match status" value="2"/>
</dbReference>
<evidence type="ECO:0000256" key="10">
    <source>
        <dbReference type="ARBA" id="ARBA00023170"/>
    </source>
</evidence>
<comment type="subcellular location">
    <subcellularLocation>
        <location evidence="1 13">Membrane</location>
        <topology evidence="1 13">Single-pass type I membrane protein</topology>
    </subcellularLocation>
</comment>
<keyword evidence="10 13" id="KW-0675">Receptor</keyword>
<dbReference type="KEGG" id="pbar:105427015"/>
<dbReference type="InterPro" id="IPR048285">
    <property type="entry name" value="Integrin_alpha_Ig-like_2"/>
</dbReference>
<dbReference type="GO" id="GO:0008305">
    <property type="term" value="C:integrin complex"/>
    <property type="evidence" value="ECO:0007669"/>
    <property type="project" value="InterPro"/>
</dbReference>
<organism evidence="15 16">
    <name type="scientific">Pogonomyrmex barbatus</name>
    <name type="common">red harvester ant</name>
    <dbReference type="NCBI Taxonomy" id="144034"/>
    <lineage>
        <taxon>Eukaryota</taxon>
        <taxon>Metazoa</taxon>
        <taxon>Ecdysozoa</taxon>
        <taxon>Arthropoda</taxon>
        <taxon>Hexapoda</taxon>
        <taxon>Insecta</taxon>
        <taxon>Pterygota</taxon>
        <taxon>Neoptera</taxon>
        <taxon>Endopterygota</taxon>
        <taxon>Hymenoptera</taxon>
        <taxon>Apocrita</taxon>
        <taxon>Aculeata</taxon>
        <taxon>Formicoidea</taxon>
        <taxon>Formicidae</taxon>
        <taxon>Myrmicinae</taxon>
        <taxon>Pogonomyrmex</taxon>
    </lineage>
</organism>
<evidence type="ECO:0000313" key="16">
    <source>
        <dbReference type="RefSeq" id="XP_011636834.1"/>
    </source>
</evidence>
<dbReference type="Gene3D" id="1.20.5.930">
    <property type="entry name" value="Bicelle-embedded integrin alpha(iib) transmembrane segment"/>
    <property type="match status" value="1"/>
</dbReference>
<keyword evidence="9 13" id="KW-0472">Membrane</keyword>
<evidence type="ECO:0000256" key="1">
    <source>
        <dbReference type="ARBA" id="ARBA00004479"/>
    </source>
</evidence>
<evidence type="ECO:0000256" key="7">
    <source>
        <dbReference type="ARBA" id="ARBA00022989"/>
    </source>
</evidence>
<evidence type="ECO:0000256" key="6">
    <source>
        <dbReference type="ARBA" id="ARBA00022889"/>
    </source>
</evidence>
<gene>
    <name evidence="16" type="primary">LOC105427015</name>
</gene>
<sequence>MLYKNLEKMLYAHANLEVHFHMQTLIFILTIIRYNPLAYNIDSDSAIIFRDPVFISGRESYFGFSVALYAGVNESLLFVGAPRANSSAEPDIIEPGVIFKCQMNGICQEWMLDVVHNAPLHFENLINQKKDNSWFGATIAIQNKAEPRVVVCGPRWRYTVINESMEYMNGICYEILATNISDFDKTMEWYFLPFTKKIVHENITSVYNNYTLAQAGFSLYMNSKNDTDILLGSPGTENWKGDVVSIAISRYNVKEVKPFLCKNQEICANSYLGYAVTAGSYFDYLNKNITWYASSAPRGADLSGLVLVFVLKNNQATPIRTIFVNGQQVGEYFGAALTSCDVNNDGRHELIVGAPQWSKNMDEGRVYIFTVRNNKNFEELQTIEGEIIGGRFGSAVMCLGDIDYDGYGDIAVGAPYEEESGGAVYIFNGNKDGISQKYSQRLAGSRFSPTLRGFGISISEPRDVNRDKYSDIAVGSYLSDEVVLFKSVPVVKLKIVLEPQATLLENITSFVLKTLMSYDGTNAPESLHFQVTFKIDQLHRRAGIGNFDKNHNGIYTYSYGIPKLPLFIFIQPLIVLKVYTFMSVYVNLFLLYYHAYFCVSQKDIKQLTSPLEISASLKLNDAVNREHYAYSVMDTQHSKIKEVVKLPFLKDEDIPVSDLSVSLSTNSSSNNRYIIGSTEMILLYVKAYNRGKPAYRTKVRIVTEILTLARIPPECMENYTNSTLVLICDIGDPLRTNKMLTLQLDMSMVKYDVREINLQANISTQTKENNLDDNSFAITVYFDVDFDLTIVGKARESLYSCLHEKRPPSRIKFQHFYEVHKFGVSPIQEAMLTIQIPTHIWHPRFGEVTIVNIKDVTGKMDRYKLHCSDSHREMLKKIASMHKNIVNLSHANNNAHVKFSTEKNPLINVLSENRTVYINCTNAEVYCAHFDCRLRPFLNPLSVAKIIITLDLQWLNFPGDVIGGKDIIFYVTEGSIIVTQPYNIPQKDSHKSDITWTTFLGPPTVQELPEWIMTLSIFLGISLLLLLTLGLRKVGFFSRKRIDFDTLKAEDDLMINVV</sequence>
<keyword evidence="6 13" id="KW-0130">Cell adhesion</keyword>
<evidence type="ECO:0000256" key="8">
    <source>
        <dbReference type="ARBA" id="ARBA00023037"/>
    </source>
</evidence>
<evidence type="ECO:0000256" key="5">
    <source>
        <dbReference type="ARBA" id="ARBA00022737"/>
    </source>
</evidence>
<keyword evidence="11" id="KW-0325">Glycoprotein</keyword>
<evidence type="ECO:0000256" key="2">
    <source>
        <dbReference type="ARBA" id="ARBA00008054"/>
    </source>
</evidence>
<dbReference type="PANTHER" id="PTHR23220:SF83">
    <property type="entry name" value="INTEGRIN ALPHA-PS3-RELATED"/>
    <property type="match status" value="1"/>
</dbReference>
<evidence type="ECO:0000256" key="12">
    <source>
        <dbReference type="PROSITE-ProRule" id="PRU00803"/>
    </source>
</evidence>
<feature type="repeat" description="FG-GAP" evidence="12">
    <location>
        <begin position="319"/>
        <end position="377"/>
    </location>
</feature>
<keyword evidence="8 13" id="KW-0401">Integrin</keyword>
<dbReference type="InterPro" id="IPR013519">
    <property type="entry name" value="Int_alpha_beta-p"/>
</dbReference>
<dbReference type="GO" id="GO:0007160">
    <property type="term" value="P:cell-matrix adhesion"/>
    <property type="evidence" value="ECO:0007669"/>
    <property type="project" value="TreeGrafter"/>
</dbReference>
<accession>A0A6I9WXY4</accession>
<keyword evidence="5" id="KW-0677">Repeat</keyword>
<evidence type="ECO:0000256" key="4">
    <source>
        <dbReference type="ARBA" id="ARBA00022729"/>
    </source>
</evidence>
<evidence type="ECO:0000256" key="9">
    <source>
        <dbReference type="ARBA" id="ARBA00023136"/>
    </source>
</evidence>
<feature type="repeat" description="FG-GAP" evidence="12">
    <location>
        <begin position="440"/>
        <end position="502"/>
    </location>
</feature>
<dbReference type="SMART" id="SM00191">
    <property type="entry name" value="Int_alpha"/>
    <property type="match status" value="5"/>
</dbReference>
<dbReference type="InterPro" id="IPR028994">
    <property type="entry name" value="Integrin_alpha_N"/>
</dbReference>
<feature type="domain" description="Integrin alpha second immunoglobulin-like" evidence="14">
    <location>
        <begin position="651"/>
        <end position="777"/>
    </location>
</feature>
<feature type="repeat" description="FG-GAP" evidence="12">
    <location>
        <begin position="378"/>
        <end position="436"/>
    </location>
</feature>
<dbReference type="InterPro" id="IPR000413">
    <property type="entry name" value="Integrin_alpha"/>
</dbReference>
<dbReference type="GO" id="GO:0033627">
    <property type="term" value="P:cell adhesion mediated by integrin"/>
    <property type="evidence" value="ECO:0007669"/>
    <property type="project" value="TreeGrafter"/>
</dbReference>
<dbReference type="Proteomes" id="UP000504615">
    <property type="component" value="Unplaced"/>
</dbReference>
<evidence type="ECO:0000256" key="3">
    <source>
        <dbReference type="ARBA" id="ARBA00022692"/>
    </source>
</evidence>
<evidence type="ECO:0000256" key="13">
    <source>
        <dbReference type="RuleBase" id="RU003762"/>
    </source>
</evidence>